<dbReference type="InterPro" id="IPR011050">
    <property type="entry name" value="Pectin_lyase_fold/virulence"/>
</dbReference>
<sequence>MPLVLANSKVTISYQRKPSNFNPTIANSTNLVNKYDYQSAILQGIIPSSFENIAKFKFVTYYADLIIEGFNFTEYEFSDNISNSLILALLSPQKGVTISNCAFILRQMIFMTTEGANFKLQNSIVDVSKINRLFYHSNDQNIELFMQDGLENNITIQNNTFYGQNHESGLKYFVDIYMGEVGQLNIH</sequence>
<name>A0A077ZY75_STYLE</name>
<protein>
    <submittedName>
        <fullName evidence="1">Uncharacterized protein</fullName>
    </submittedName>
</protein>
<dbReference type="SUPFAM" id="SSF51126">
    <property type="entry name" value="Pectin lyase-like"/>
    <property type="match status" value="1"/>
</dbReference>
<gene>
    <name evidence="1" type="primary">Contig5837.g6265</name>
    <name evidence="1" type="ORF">STYLEM_3814</name>
</gene>
<dbReference type="Proteomes" id="UP000039865">
    <property type="component" value="Unassembled WGS sequence"/>
</dbReference>
<reference evidence="1 2" key="1">
    <citation type="submission" date="2014-06" db="EMBL/GenBank/DDBJ databases">
        <authorList>
            <person name="Swart Estienne"/>
        </authorList>
    </citation>
    <scope>NUCLEOTIDE SEQUENCE [LARGE SCALE GENOMIC DNA]</scope>
    <source>
        <strain evidence="1 2">130c</strain>
    </source>
</reference>
<keyword evidence="2" id="KW-1185">Reference proteome</keyword>
<dbReference type="InParanoid" id="A0A077ZY75"/>
<dbReference type="AlphaFoldDB" id="A0A077ZY75"/>
<dbReference type="EMBL" id="CCKQ01003695">
    <property type="protein sequence ID" value="CDW74831.1"/>
    <property type="molecule type" value="Genomic_DNA"/>
</dbReference>
<accession>A0A077ZY75</accession>
<organism evidence="1 2">
    <name type="scientific">Stylonychia lemnae</name>
    <name type="common">Ciliate</name>
    <dbReference type="NCBI Taxonomy" id="5949"/>
    <lineage>
        <taxon>Eukaryota</taxon>
        <taxon>Sar</taxon>
        <taxon>Alveolata</taxon>
        <taxon>Ciliophora</taxon>
        <taxon>Intramacronucleata</taxon>
        <taxon>Spirotrichea</taxon>
        <taxon>Stichotrichia</taxon>
        <taxon>Sporadotrichida</taxon>
        <taxon>Oxytrichidae</taxon>
        <taxon>Stylonychinae</taxon>
        <taxon>Stylonychia</taxon>
    </lineage>
</organism>
<evidence type="ECO:0000313" key="2">
    <source>
        <dbReference type="Proteomes" id="UP000039865"/>
    </source>
</evidence>
<proteinExistence type="predicted"/>
<evidence type="ECO:0000313" key="1">
    <source>
        <dbReference type="EMBL" id="CDW74831.1"/>
    </source>
</evidence>